<gene>
    <name evidence="4" type="ORF">UN64_06250</name>
</gene>
<evidence type="ECO:0000256" key="2">
    <source>
        <dbReference type="SAM" id="SignalP"/>
    </source>
</evidence>
<evidence type="ECO:0000256" key="1">
    <source>
        <dbReference type="SAM" id="MobiDB-lite"/>
    </source>
</evidence>
<dbReference type="AlphaFoldDB" id="A0A1V3GD59"/>
<accession>A0A1V3GD59</accession>
<reference evidence="4 5" key="1">
    <citation type="submission" date="2016-11" db="EMBL/GenBank/DDBJ databases">
        <authorList>
            <person name="Jaros S."/>
            <person name="Januszkiewicz K."/>
            <person name="Wedrychowicz H."/>
        </authorList>
    </citation>
    <scope>NUCLEOTIDE SEQUENCE [LARGE SCALE GENOMIC DNA]</scope>
    <source>
        <strain evidence="4 5">Con a/3</strain>
    </source>
</reference>
<dbReference type="Proteomes" id="UP000188597">
    <property type="component" value="Unassembled WGS sequence"/>
</dbReference>
<sequence>MKNMKLIFMACLLVLLAACGSKPAPEEDKKSGAPQAENDMPREEAGVKAEVNLEDGSEEAKLTLKNNSDKEVGTGVAFTLEKWEDGKWDKVNTDQMFTEQMIMVKAGENYEQPIELKDHEAGTYRVSKAFFAEEEKHEVAVVFEKK</sequence>
<dbReference type="PROSITE" id="PS51257">
    <property type="entry name" value="PROKAR_LIPOPROTEIN"/>
    <property type="match status" value="1"/>
</dbReference>
<evidence type="ECO:0000313" key="4">
    <source>
        <dbReference type="EMBL" id="OOE14785.1"/>
    </source>
</evidence>
<feature type="region of interest" description="Disordered" evidence="1">
    <location>
        <begin position="22"/>
        <end position="58"/>
    </location>
</feature>
<evidence type="ECO:0000259" key="3">
    <source>
        <dbReference type="Pfam" id="PF20251"/>
    </source>
</evidence>
<dbReference type="InterPro" id="IPR046878">
    <property type="entry name" value="Big_14"/>
</dbReference>
<keyword evidence="2" id="KW-0732">Signal</keyword>
<feature type="chain" id="PRO_5039553507" description="Bacterial Ig-like domain-containing protein" evidence="2">
    <location>
        <begin position="25"/>
        <end position="146"/>
    </location>
</feature>
<dbReference type="EMBL" id="MQMF01000001">
    <property type="protein sequence ID" value="OOE14785.1"/>
    <property type="molecule type" value="Genomic_DNA"/>
</dbReference>
<dbReference type="RefSeq" id="WP_077360730.1">
    <property type="nucleotide sequence ID" value="NZ_MQMF01000001.1"/>
</dbReference>
<comment type="caution">
    <text evidence="4">The sequence shown here is derived from an EMBL/GenBank/DDBJ whole genome shotgun (WGS) entry which is preliminary data.</text>
</comment>
<dbReference type="OrthoDB" id="2965516at2"/>
<protein>
    <recommendedName>
        <fullName evidence="3">Bacterial Ig-like domain-containing protein</fullName>
    </recommendedName>
</protein>
<evidence type="ECO:0000313" key="5">
    <source>
        <dbReference type="Proteomes" id="UP000188597"/>
    </source>
</evidence>
<feature type="domain" description="Bacterial Ig-like" evidence="3">
    <location>
        <begin position="52"/>
        <end position="140"/>
    </location>
</feature>
<name>A0A1V3GD59_9BACL</name>
<organism evidence="4 5">
    <name type="scientific">Fictibacillus arsenicus</name>
    <dbReference type="NCBI Taxonomy" id="255247"/>
    <lineage>
        <taxon>Bacteria</taxon>
        <taxon>Bacillati</taxon>
        <taxon>Bacillota</taxon>
        <taxon>Bacilli</taxon>
        <taxon>Bacillales</taxon>
        <taxon>Fictibacillaceae</taxon>
        <taxon>Fictibacillus</taxon>
    </lineage>
</organism>
<feature type="signal peptide" evidence="2">
    <location>
        <begin position="1"/>
        <end position="24"/>
    </location>
</feature>
<dbReference type="Pfam" id="PF20251">
    <property type="entry name" value="Big_14"/>
    <property type="match status" value="1"/>
</dbReference>
<proteinExistence type="predicted"/>